<gene>
    <name evidence="1" type="ORF">ACJMK2_039507</name>
</gene>
<accession>A0ABD3WFM1</accession>
<feature type="non-terminal residue" evidence="1">
    <location>
        <position position="1"/>
    </location>
</feature>
<evidence type="ECO:0000313" key="2">
    <source>
        <dbReference type="Proteomes" id="UP001634394"/>
    </source>
</evidence>
<protein>
    <submittedName>
        <fullName evidence="1">Uncharacterized protein</fullName>
    </submittedName>
</protein>
<name>A0ABD3WFM1_SINWO</name>
<sequence>PTGEYYIQAFKTGLMVNFNRYSNMLYLTRSYGFKFNFEHQADGSYLIYANISISTNRSMYVNRTSMNIQLPVSSSSVINTYYYLEYQPTGSFKLKVKSLDYYITRSDLLLTLTKETYGDDGKFLIETTRPAWDIIFRIPTGSPYNIYQAFLHGEQQLMTNSCEVNTDDTCKYSFTRKDDILKAWWNGCLSICKIKYSLTQNNEDVIAFVFDGVNTSPVTWFVEEKLQRCIYYTNIIANYSLTAAEPGDWFFKVTDKLTHTNIFSIHYENQANPPDRRLTAVLLHVRVPAAEVQISVTTN</sequence>
<proteinExistence type="predicted"/>
<comment type="caution">
    <text evidence="1">The sequence shown here is derived from an EMBL/GenBank/DDBJ whole genome shotgun (WGS) entry which is preliminary data.</text>
</comment>
<dbReference type="AlphaFoldDB" id="A0ABD3WFM1"/>
<evidence type="ECO:0000313" key="1">
    <source>
        <dbReference type="EMBL" id="KAL3871513.1"/>
    </source>
</evidence>
<dbReference type="Proteomes" id="UP001634394">
    <property type="component" value="Unassembled WGS sequence"/>
</dbReference>
<dbReference type="EMBL" id="JBJQND010000007">
    <property type="protein sequence ID" value="KAL3871513.1"/>
    <property type="molecule type" value="Genomic_DNA"/>
</dbReference>
<keyword evidence="2" id="KW-1185">Reference proteome</keyword>
<reference evidence="1 2" key="1">
    <citation type="submission" date="2024-11" db="EMBL/GenBank/DDBJ databases">
        <title>Chromosome-level genome assembly of the freshwater bivalve Anodonta woodiana.</title>
        <authorList>
            <person name="Chen X."/>
        </authorList>
    </citation>
    <scope>NUCLEOTIDE SEQUENCE [LARGE SCALE GENOMIC DNA]</scope>
    <source>
        <strain evidence="1">MN2024</strain>
        <tissue evidence="1">Gills</tissue>
    </source>
</reference>
<organism evidence="1 2">
    <name type="scientific">Sinanodonta woodiana</name>
    <name type="common">Chinese pond mussel</name>
    <name type="synonym">Anodonta woodiana</name>
    <dbReference type="NCBI Taxonomy" id="1069815"/>
    <lineage>
        <taxon>Eukaryota</taxon>
        <taxon>Metazoa</taxon>
        <taxon>Spiralia</taxon>
        <taxon>Lophotrochozoa</taxon>
        <taxon>Mollusca</taxon>
        <taxon>Bivalvia</taxon>
        <taxon>Autobranchia</taxon>
        <taxon>Heteroconchia</taxon>
        <taxon>Palaeoheterodonta</taxon>
        <taxon>Unionida</taxon>
        <taxon>Unionoidea</taxon>
        <taxon>Unionidae</taxon>
        <taxon>Unioninae</taxon>
        <taxon>Sinanodonta</taxon>
    </lineage>
</organism>